<dbReference type="EMBL" id="JAUJYN010000002">
    <property type="protein sequence ID" value="KAK1278745.1"/>
    <property type="molecule type" value="Genomic_DNA"/>
</dbReference>
<keyword evidence="3" id="KW-0809">Transit peptide</keyword>
<keyword evidence="6" id="KW-1185">Reference proteome</keyword>
<dbReference type="GO" id="GO:0006353">
    <property type="term" value="P:DNA-templated transcription termination"/>
    <property type="evidence" value="ECO:0007669"/>
    <property type="project" value="UniProtKB-KW"/>
</dbReference>
<evidence type="ECO:0000256" key="2">
    <source>
        <dbReference type="ARBA" id="ARBA00022472"/>
    </source>
</evidence>
<protein>
    <recommendedName>
        <fullName evidence="7">Mitochondrial transcription termination factor</fullName>
    </recommendedName>
</protein>
<sequence length="391" mass="44607">MLRLLCKNLSQTRIFTGSTTTKSSLNGTHSRFLENPSPKSITHLTNRPKKGDPSPTTVSYLVNSCGLSSESALKASKRFRIISVENADSVLSLLKNHGFDQTKLSQMITRFPVILTMDPNKILKPKMEFFLHRVGFSASDLVELVSTSPWIFYGSLERRLNPSFDFLKGVVGSDENAIITISRMPSFLNFDLPKILSSKVALLRGHGMRESDISMYIMRYPRDLSGSHDRFIEVLSELKKMGFDPLSRSYIQALHTMWGLSSSNWQRKCDIYKSLGWSEDELLKLIKKSPVCMRLSETKIRKGAEFFMMHLGWDLSLISKYPQCLGFSLEKRIIPRYTVMQILLSNGLLKKDVNWGKIFNIIEKDFLNKFVNKYEGEAPKLMEAYTKEVGV</sequence>
<feature type="compositionally biased region" description="Polar residues" evidence="4">
    <location>
        <begin position="20"/>
        <end position="29"/>
    </location>
</feature>
<dbReference type="Proteomes" id="UP001179952">
    <property type="component" value="Unassembled WGS sequence"/>
</dbReference>
<dbReference type="Pfam" id="PF02536">
    <property type="entry name" value="mTERF"/>
    <property type="match status" value="1"/>
</dbReference>
<name>A0AAV9BPS4_ACOGR</name>
<dbReference type="AlphaFoldDB" id="A0AAV9BPS4"/>
<dbReference type="Gene3D" id="1.25.70.10">
    <property type="entry name" value="Transcription termination factor 3, mitochondrial"/>
    <property type="match status" value="1"/>
</dbReference>
<organism evidence="5 6">
    <name type="scientific">Acorus gramineus</name>
    <name type="common">Dwarf sweet flag</name>
    <dbReference type="NCBI Taxonomy" id="55184"/>
    <lineage>
        <taxon>Eukaryota</taxon>
        <taxon>Viridiplantae</taxon>
        <taxon>Streptophyta</taxon>
        <taxon>Embryophyta</taxon>
        <taxon>Tracheophyta</taxon>
        <taxon>Spermatophyta</taxon>
        <taxon>Magnoliopsida</taxon>
        <taxon>Liliopsida</taxon>
        <taxon>Acoraceae</taxon>
        <taxon>Acorus</taxon>
    </lineage>
</organism>
<dbReference type="FunFam" id="1.25.70.10:FF:000001">
    <property type="entry name" value="Mitochondrial transcription termination factor-like"/>
    <property type="match status" value="1"/>
</dbReference>
<dbReference type="InterPro" id="IPR038538">
    <property type="entry name" value="MTERF_sf"/>
</dbReference>
<keyword evidence="2" id="KW-0806">Transcription termination</keyword>
<comment type="similarity">
    <text evidence="1">Belongs to the mTERF family.</text>
</comment>
<feature type="region of interest" description="Disordered" evidence="4">
    <location>
        <begin position="20"/>
        <end position="55"/>
    </location>
</feature>
<keyword evidence="2" id="KW-0805">Transcription regulation</keyword>
<dbReference type="PANTHER" id="PTHR13068">
    <property type="entry name" value="CGI-12 PROTEIN-RELATED"/>
    <property type="match status" value="1"/>
</dbReference>
<evidence type="ECO:0008006" key="7">
    <source>
        <dbReference type="Google" id="ProtNLM"/>
    </source>
</evidence>
<evidence type="ECO:0000313" key="6">
    <source>
        <dbReference type="Proteomes" id="UP001179952"/>
    </source>
</evidence>
<evidence type="ECO:0000256" key="4">
    <source>
        <dbReference type="SAM" id="MobiDB-lite"/>
    </source>
</evidence>
<keyword evidence="2" id="KW-0804">Transcription</keyword>
<proteinExistence type="inferred from homology"/>
<comment type="caution">
    <text evidence="5">The sequence shown here is derived from an EMBL/GenBank/DDBJ whole genome shotgun (WGS) entry which is preliminary data.</text>
</comment>
<dbReference type="InterPro" id="IPR003690">
    <property type="entry name" value="MTERF"/>
</dbReference>
<evidence type="ECO:0000256" key="1">
    <source>
        <dbReference type="ARBA" id="ARBA00007692"/>
    </source>
</evidence>
<accession>A0AAV9BPS4</accession>
<evidence type="ECO:0000313" key="5">
    <source>
        <dbReference type="EMBL" id="KAK1278745.1"/>
    </source>
</evidence>
<dbReference type="GO" id="GO:0003676">
    <property type="term" value="F:nucleic acid binding"/>
    <property type="evidence" value="ECO:0007669"/>
    <property type="project" value="InterPro"/>
</dbReference>
<dbReference type="PANTHER" id="PTHR13068:SF236">
    <property type="entry name" value="OS02G0749800 PROTEIN"/>
    <property type="match status" value="1"/>
</dbReference>
<reference evidence="5" key="1">
    <citation type="journal article" date="2023" name="Nat. Commun.">
        <title>Diploid and tetraploid genomes of Acorus and the evolution of monocots.</title>
        <authorList>
            <person name="Ma L."/>
            <person name="Liu K.W."/>
            <person name="Li Z."/>
            <person name="Hsiao Y.Y."/>
            <person name="Qi Y."/>
            <person name="Fu T."/>
            <person name="Tang G.D."/>
            <person name="Zhang D."/>
            <person name="Sun W.H."/>
            <person name="Liu D.K."/>
            <person name="Li Y."/>
            <person name="Chen G.Z."/>
            <person name="Liu X.D."/>
            <person name="Liao X.Y."/>
            <person name="Jiang Y.T."/>
            <person name="Yu X."/>
            <person name="Hao Y."/>
            <person name="Huang J."/>
            <person name="Zhao X.W."/>
            <person name="Ke S."/>
            <person name="Chen Y.Y."/>
            <person name="Wu W.L."/>
            <person name="Hsu J.L."/>
            <person name="Lin Y.F."/>
            <person name="Huang M.D."/>
            <person name="Li C.Y."/>
            <person name="Huang L."/>
            <person name="Wang Z.W."/>
            <person name="Zhao X."/>
            <person name="Zhong W.Y."/>
            <person name="Peng D.H."/>
            <person name="Ahmad S."/>
            <person name="Lan S."/>
            <person name="Zhang J.S."/>
            <person name="Tsai W.C."/>
            <person name="Van de Peer Y."/>
            <person name="Liu Z.J."/>
        </authorList>
    </citation>
    <scope>NUCLEOTIDE SEQUENCE</scope>
    <source>
        <strain evidence="5">SCP</strain>
    </source>
</reference>
<evidence type="ECO:0000256" key="3">
    <source>
        <dbReference type="ARBA" id="ARBA00022946"/>
    </source>
</evidence>
<gene>
    <name evidence="5" type="ORF">QJS04_geneDACA003569</name>
</gene>
<reference evidence="5" key="2">
    <citation type="submission" date="2023-06" db="EMBL/GenBank/DDBJ databases">
        <authorList>
            <person name="Ma L."/>
            <person name="Liu K.-W."/>
            <person name="Li Z."/>
            <person name="Hsiao Y.-Y."/>
            <person name="Qi Y."/>
            <person name="Fu T."/>
            <person name="Tang G."/>
            <person name="Zhang D."/>
            <person name="Sun W.-H."/>
            <person name="Liu D.-K."/>
            <person name="Li Y."/>
            <person name="Chen G.-Z."/>
            <person name="Liu X.-D."/>
            <person name="Liao X.-Y."/>
            <person name="Jiang Y.-T."/>
            <person name="Yu X."/>
            <person name="Hao Y."/>
            <person name="Huang J."/>
            <person name="Zhao X.-W."/>
            <person name="Ke S."/>
            <person name="Chen Y.-Y."/>
            <person name="Wu W.-L."/>
            <person name="Hsu J.-L."/>
            <person name="Lin Y.-F."/>
            <person name="Huang M.-D."/>
            <person name="Li C.-Y."/>
            <person name="Huang L."/>
            <person name="Wang Z.-W."/>
            <person name="Zhao X."/>
            <person name="Zhong W.-Y."/>
            <person name="Peng D.-H."/>
            <person name="Ahmad S."/>
            <person name="Lan S."/>
            <person name="Zhang J.-S."/>
            <person name="Tsai W.-C."/>
            <person name="Van De Peer Y."/>
            <person name="Liu Z.-J."/>
        </authorList>
    </citation>
    <scope>NUCLEOTIDE SEQUENCE</scope>
    <source>
        <strain evidence="5">SCP</strain>
        <tissue evidence="5">Leaves</tissue>
    </source>
</reference>
<dbReference type="SMART" id="SM00733">
    <property type="entry name" value="Mterf"/>
    <property type="match status" value="6"/>
</dbReference>